<dbReference type="InterPro" id="IPR041505">
    <property type="entry name" value="Dis3_CSD2"/>
</dbReference>
<accession>A0A9W8ZXQ5</accession>
<dbReference type="AlphaFoldDB" id="A0A9W8ZXQ5"/>
<dbReference type="GO" id="GO:0004519">
    <property type="term" value="F:endonuclease activity"/>
    <property type="evidence" value="ECO:0007669"/>
    <property type="project" value="TreeGrafter"/>
</dbReference>
<dbReference type="GO" id="GO:0000177">
    <property type="term" value="C:cytoplasmic exosome (RNase complex)"/>
    <property type="evidence" value="ECO:0007669"/>
    <property type="project" value="TreeGrafter"/>
</dbReference>
<feature type="domain" description="CSD2" evidence="2">
    <location>
        <begin position="22"/>
        <end position="60"/>
    </location>
</feature>
<protein>
    <recommendedName>
        <fullName evidence="2">CSD2 domain-containing protein</fullName>
    </recommendedName>
</protein>
<name>A0A9W8ZXQ5_9AGAR</name>
<dbReference type="EMBL" id="JANVFS010000034">
    <property type="protein sequence ID" value="KAJ4469704.1"/>
    <property type="molecule type" value="Genomic_DNA"/>
</dbReference>
<evidence type="ECO:0000313" key="3">
    <source>
        <dbReference type="EMBL" id="KAJ4469704.1"/>
    </source>
</evidence>
<dbReference type="GO" id="GO:0000176">
    <property type="term" value="C:nuclear exosome (RNase complex)"/>
    <property type="evidence" value="ECO:0007669"/>
    <property type="project" value="TreeGrafter"/>
</dbReference>
<evidence type="ECO:0000256" key="1">
    <source>
        <dbReference type="SAM" id="MobiDB-lite"/>
    </source>
</evidence>
<dbReference type="SUPFAM" id="SSF50249">
    <property type="entry name" value="Nucleic acid-binding proteins"/>
    <property type="match status" value="1"/>
</dbReference>
<evidence type="ECO:0000313" key="4">
    <source>
        <dbReference type="Proteomes" id="UP001150238"/>
    </source>
</evidence>
<evidence type="ECO:0000259" key="2">
    <source>
        <dbReference type="Pfam" id="PF17849"/>
    </source>
</evidence>
<reference evidence="3" key="1">
    <citation type="submission" date="2022-08" db="EMBL/GenBank/DDBJ databases">
        <authorList>
            <consortium name="DOE Joint Genome Institute"/>
            <person name="Min B."/>
            <person name="Riley R."/>
            <person name="Sierra-Patev S."/>
            <person name="Naranjo-Ortiz M."/>
            <person name="Looney B."/>
            <person name="Konkel Z."/>
            <person name="Slot J.C."/>
            <person name="Sakamoto Y."/>
            <person name="Steenwyk J.L."/>
            <person name="Rokas A."/>
            <person name="Carro J."/>
            <person name="Camarero S."/>
            <person name="Ferreira P."/>
            <person name="Molpeceres G."/>
            <person name="Ruiz-Duenas F.J."/>
            <person name="Serrano A."/>
            <person name="Henrissat B."/>
            <person name="Drula E."/>
            <person name="Hughes K.W."/>
            <person name="Mata J.L."/>
            <person name="Ishikawa N.K."/>
            <person name="Vargas-Isla R."/>
            <person name="Ushijima S."/>
            <person name="Smith C.A."/>
            <person name="Ahrendt S."/>
            <person name="Andreopoulos W."/>
            <person name="He G."/>
            <person name="Labutti K."/>
            <person name="Lipzen A."/>
            <person name="Ng V."/>
            <person name="Sandor L."/>
            <person name="Barry K."/>
            <person name="Martinez A.T."/>
            <person name="Xiao Y."/>
            <person name="Gibbons J.G."/>
            <person name="Terashima K."/>
            <person name="Hibbett D.S."/>
            <person name="Grigoriev I.V."/>
        </authorList>
    </citation>
    <scope>NUCLEOTIDE SEQUENCE</scope>
    <source>
        <strain evidence="3">Sp2 HRB7682 ss15</strain>
    </source>
</reference>
<dbReference type="PANTHER" id="PTHR23355:SF35">
    <property type="entry name" value="EXOSOME COMPLEX EXONUCLEASE RRP44"/>
    <property type="match status" value="1"/>
</dbReference>
<sequence>MKRGARPETDIRQAAEFAYGRVVTIDRWDSTSRYPEGHFVRALGQVESKEAEQESLLLEFEVPYRPFGIAILDCLPPEGEQWVVPPKGDFDLQNIWRDRDGLKDVIVCSVDPSTSPPPITQSRNVHSDSAPESESLQSPSSTPVTSAASVIPTKYPFNLIITTATIPPALLLYFQQYRRSRRSPRPTAGILRSSGLHRLQASLSNK</sequence>
<dbReference type="InterPro" id="IPR050180">
    <property type="entry name" value="RNR_Ribonuclease"/>
</dbReference>
<dbReference type="GO" id="GO:0071031">
    <property type="term" value="P:nuclear mRNA surveillance of mRNA 3'-end processing"/>
    <property type="evidence" value="ECO:0007669"/>
    <property type="project" value="TreeGrafter"/>
</dbReference>
<dbReference type="PANTHER" id="PTHR23355">
    <property type="entry name" value="RIBONUCLEASE"/>
    <property type="match status" value="1"/>
</dbReference>
<organism evidence="3 4">
    <name type="scientific">Lentinula lateritia</name>
    <dbReference type="NCBI Taxonomy" id="40482"/>
    <lineage>
        <taxon>Eukaryota</taxon>
        <taxon>Fungi</taxon>
        <taxon>Dikarya</taxon>
        <taxon>Basidiomycota</taxon>
        <taxon>Agaricomycotina</taxon>
        <taxon>Agaricomycetes</taxon>
        <taxon>Agaricomycetidae</taxon>
        <taxon>Agaricales</taxon>
        <taxon>Marasmiineae</taxon>
        <taxon>Omphalotaceae</taxon>
        <taxon>Lentinula</taxon>
    </lineage>
</organism>
<dbReference type="GO" id="GO:0016075">
    <property type="term" value="P:rRNA catabolic process"/>
    <property type="evidence" value="ECO:0007669"/>
    <property type="project" value="TreeGrafter"/>
</dbReference>
<dbReference type="GO" id="GO:0000175">
    <property type="term" value="F:3'-5'-RNA exonuclease activity"/>
    <property type="evidence" value="ECO:0007669"/>
    <property type="project" value="TreeGrafter"/>
</dbReference>
<dbReference type="Gene3D" id="2.40.50.700">
    <property type="match status" value="1"/>
</dbReference>
<comment type="caution">
    <text evidence="3">The sequence shown here is derived from an EMBL/GenBank/DDBJ whole genome shotgun (WGS) entry which is preliminary data.</text>
</comment>
<dbReference type="Proteomes" id="UP001150238">
    <property type="component" value="Unassembled WGS sequence"/>
</dbReference>
<feature type="region of interest" description="Disordered" evidence="1">
    <location>
        <begin position="112"/>
        <end position="145"/>
    </location>
</feature>
<reference evidence="3" key="2">
    <citation type="journal article" date="2023" name="Proc. Natl. Acad. Sci. U.S.A.">
        <title>A global phylogenomic analysis of the shiitake genus Lentinula.</title>
        <authorList>
            <person name="Sierra-Patev S."/>
            <person name="Min B."/>
            <person name="Naranjo-Ortiz M."/>
            <person name="Looney B."/>
            <person name="Konkel Z."/>
            <person name="Slot J.C."/>
            <person name="Sakamoto Y."/>
            <person name="Steenwyk J.L."/>
            <person name="Rokas A."/>
            <person name="Carro J."/>
            <person name="Camarero S."/>
            <person name="Ferreira P."/>
            <person name="Molpeceres G."/>
            <person name="Ruiz-Duenas F.J."/>
            <person name="Serrano A."/>
            <person name="Henrissat B."/>
            <person name="Drula E."/>
            <person name="Hughes K.W."/>
            <person name="Mata J.L."/>
            <person name="Ishikawa N.K."/>
            <person name="Vargas-Isla R."/>
            <person name="Ushijima S."/>
            <person name="Smith C.A."/>
            <person name="Donoghue J."/>
            <person name="Ahrendt S."/>
            <person name="Andreopoulos W."/>
            <person name="He G."/>
            <person name="LaButti K."/>
            <person name="Lipzen A."/>
            <person name="Ng V."/>
            <person name="Riley R."/>
            <person name="Sandor L."/>
            <person name="Barry K."/>
            <person name="Martinez A.T."/>
            <person name="Xiao Y."/>
            <person name="Gibbons J.G."/>
            <person name="Terashima K."/>
            <person name="Grigoriev I.V."/>
            <person name="Hibbett D."/>
        </authorList>
    </citation>
    <scope>NUCLEOTIDE SEQUENCE</scope>
    <source>
        <strain evidence="3">Sp2 HRB7682 ss15</strain>
    </source>
</reference>
<gene>
    <name evidence="3" type="ORF">C8J55DRAFT_583776</name>
</gene>
<dbReference type="InterPro" id="IPR012340">
    <property type="entry name" value="NA-bd_OB-fold"/>
</dbReference>
<proteinExistence type="predicted"/>
<dbReference type="Pfam" id="PF17849">
    <property type="entry name" value="OB_Dis3"/>
    <property type="match status" value="1"/>
</dbReference>